<dbReference type="Gene3D" id="2.40.480.10">
    <property type="entry name" value="Allene oxide cyclase-like"/>
    <property type="match status" value="1"/>
</dbReference>
<keyword evidence="4" id="KW-0052">Apoplast</keyword>
<sequence length="155" mass="16865">MESVQIRTKLHFYFQDVLSGDNPTVWKVAESQITKTSPTTFGQISVIDDLLTAGPEPDSEVVGRAQGTTGFADLSNTAIQMGLNIVFAEGKYKGSTVSILGRNPIFEKDRELAIVGGTGCFRMARGVAVSNTHSFDTSTNYGVLEYTLYITHYSV</sequence>
<comment type="caution">
    <text evidence="5">The sequence shown here is derived from an EMBL/GenBank/DDBJ whole genome shotgun (WGS) entry which is preliminary data.</text>
</comment>
<evidence type="ECO:0000313" key="5">
    <source>
        <dbReference type="EMBL" id="KAL3622027.1"/>
    </source>
</evidence>
<evidence type="ECO:0000313" key="6">
    <source>
        <dbReference type="Proteomes" id="UP001632038"/>
    </source>
</evidence>
<dbReference type="PANTHER" id="PTHR21495">
    <property type="entry name" value="NUCLEOPORIN-RELATED"/>
    <property type="match status" value="1"/>
</dbReference>
<comment type="subcellular location">
    <subcellularLocation>
        <location evidence="4">Secreted</location>
        <location evidence="4">Extracellular space</location>
        <location evidence="4">Apoplast</location>
    </subcellularLocation>
</comment>
<dbReference type="AlphaFoldDB" id="A0ABD3BXM9"/>
<evidence type="ECO:0000256" key="3">
    <source>
        <dbReference type="ARBA" id="ARBA00022525"/>
    </source>
</evidence>
<dbReference type="Pfam" id="PF03018">
    <property type="entry name" value="Dirigent"/>
    <property type="match status" value="1"/>
</dbReference>
<keyword evidence="3 4" id="KW-0964">Secreted</keyword>
<proteinExistence type="inferred from homology"/>
<keyword evidence="6" id="KW-1185">Reference proteome</keyword>
<protein>
    <recommendedName>
        <fullName evidence="4">Dirigent protein</fullName>
    </recommendedName>
</protein>
<evidence type="ECO:0000256" key="2">
    <source>
        <dbReference type="ARBA" id="ARBA00011738"/>
    </source>
</evidence>
<evidence type="ECO:0000256" key="1">
    <source>
        <dbReference type="ARBA" id="ARBA00010746"/>
    </source>
</evidence>
<evidence type="ECO:0000256" key="4">
    <source>
        <dbReference type="RuleBase" id="RU363099"/>
    </source>
</evidence>
<name>A0ABD3BXM9_9LAMI</name>
<gene>
    <name evidence="5" type="ORF">CASFOL_034223</name>
</gene>
<comment type="similarity">
    <text evidence="1 4">Belongs to the plant dirigent protein family.</text>
</comment>
<reference evidence="6" key="1">
    <citation type="journal article" date="2024" name="IScience">
        <title>Strigolactones Initiate the Formation of Haustorium-like Structures in Castilleja.</title>
        <authorList>
            <person name="Buerger M."/>
            <person name="Peterson D."/>
            <person name="Chory J."/>
        </authorList>
    </citation>
    <scope>NUCLEOTIDE SEQUENCE [LARGE SCALE GENOMIC DNA]</scope>
</reference>
<organism evidence="5 6">
    <name type="scientific">Castilleja foliolosa</name>
    <dbReference type="NCBI Taxonomy" id="1961234"/>
    <lineage>
        <taxon>Eukaryota</taxon>
        <taxon>Viridiplantae</taxon>
        <taxon>Streptophyta</taxon>
        <taxon>Embryophyta</taxon>
        <taxon>Tracheophyta</taxon>
        <taxon>Spermatophyta</taxon>
        <taxon>Magnoliopsida</taxon>
        <taxon>eudicotyledons</taxon>
        <taxon>Gunneridae</taxon>
        <taxon>Pentapetalae</taxon>
        <taxon>asterids</taxon>
        <taxon>lamiids</taxon>
        <taxon>Lamiales</taxon>
        <taxon>Orobanchaceae</taxon>
        <taxon>Pedicularideae</taxon>
        <taxon>Castillejinae</taxon>
        <taxon>Castilleja</taxon>
    </lineage>
</organism>
<dbReference type="InterPro" id="IPR044859">
    <property type="entry name" value="Allene_oxi_cyc_Dirigent"/>
</dbReference>
<dbReference type="InterPro" id="IPR004265">
    <property type="entry name" value="Dirigent"/>
</dbReference>
<accession>A0ABD3BXM9</accession>
<comment type="function">
    <text evidence="4">Dirigent proteins impart stereoselectivity on the phenoxy radical-coupling reaction, yielding optically active lignans from two molecules of coniferyl alcohol in the biosynthesis of lignans, flavonolignans, and alkaloids and thus plays a central role in plant secondary metabolism.</text>
</comment>
<dbReference type="GO" id="GO:0009699">
    <property type="term" value="P:phenylpropanoid biosynthetic process"/>
    <property type="evidence" value="ECO:0007669"/>
    <property type="project" value="UniProtKB-ARBA"/>
</dbReference>
<comment type="subunit">
    <text evidence="2 4">Homodimer.</text>
</comment>
<dbReference type="Proteomes" id="UP001632038">
    <property type="component" value="Unassembled WGS sequence"/>
</dbReference>
<dbReference type="GO" id="GO:0048046">
    <property type="term" value="C:apoplast"/>
    <property type="evidence" value="ECO:0007669"/>
    <property type="project" value="UniProtKB-SubCell"/>
</dbReference>
<dbReference type="EMBL" id="JAVIJP010000061">
    <property type="protein sequence ID" value="KAL3622027.1"/>
    <property type="molecule type" value="Genomic_DNA"/>
</dbReference>